<dbReference type="KEGG" id="orp:MOP44_17280"/>
<keyword evidence="4" id="KW-1185">Reference proteome</keyword>
<dbReference type="InterPro" id="IPR025286">
    <property type="entry name" value="MOFRL_assoc_dom"/>
</dbReference>
<dbReference type="InterPro" id="IPR037035">
    <property type="entry name" value="GK-like_C_sf"/>
</dbReference>
<evidence type="ECO:0000259" key="2">
    <source>
        <dbReference type="Pfam" id="PF13660"/>
    </source>
</evidence>
<evidence type="ECO:0000313" key="4">
    <source>
        <dbReference type="Proteomes" id="UP001059380"/>
    </source>
</evidence>
<dbReference type="RefSeq" id="WP_260791505.1">
    <property type="nucleotide sequence ID" value="NZ_CP093313.1"/>
</dbReference>
<dbReference type="InterPro" id="IPR007835">
    <property type="entry name" value="MOFRL"/>
</dbReference>
<dbReference type="Proteomes" id="UP001059380">
    <property type="component" value="Chromosome"/>
</dbReference>
<dbReference type="Gene3D" id="3.40.50.10180">
    <property type="entry name" value="Glycerate kinase, MOFRL-like N-terminal domain"/>
    <property type="match status" value="1"/>
</dbReference>
<dbReference type="EMBL" id="CP093313">
    <property type="protein sequence ID" value="UWZ82321.1"/>
    <property type="molecule type" value="Genomic_DNA"/>
</dbReference>
<dbReference type="PANTHER" id="PTHR12227">
    <property type="entry name" value="GLYCERATE KINASE"/>
    <property type="match status" value="1"/>
</dbReference>
<proteinExistence type="predicted"/>
<evidence type="ECO:0000259" key="1">
    <source>
        <dbReference type="Pfam" id="PF05161"/>
    </source>
</evidence>
<dbReference type="Gene3D" id="3.40.1480.10">
    <property type="entry name" value="MOFRL domain"/>
    <property type="match status" value="1"/>
</dbReference>
<evidence type="ECO:0000313" key="3">
    <source>
        <dbReference type="EMBL" id="UWZ82321.1"/>
    </source>
</evidence>
<protein>
    <submittedName>
        <fullName evidence="3">DUF4147 domain-containing protein</fullName>
    </submittedName>
</protein>
<sequence>MTPVSDAALENLHATATEIFTGALAACSIESAFDRRLRFEGNVLHRLMPDGSGPDTIDLSHYKRVFVIALGKAAGPMVEVLLERMKRRKGLRGICCSSVLPKRRNWRFRYFEGGHPLPNEDSFAAARAALAMLKKAKKDTLVFFLISGGGSALFDLPIDPAITLEDTRAFHQALLASGAPIDQINTLRKHFSQVKGGRLAMAAPEALKVSLLLPDVPLRSLDALSSGPTSPDHSTVEDVRAIIAKYELNEKFPAQVRQFFEREDMPESPGNKKQRPLLPKIAEAVLARRITAAATMKDEDDAFRDSVFEILLSSHDLVENARAVAQRAGYFVAVDNSCDDWDYADAARYLLEQFHTLRSAHQRLCLVSAGEVTVTLNRTPGAGGRNQQFALACALELAKHPGEAMTVLSAGTDGIDGNTQSAGAISDPTTIARAEAFGFDPARSLAEFNACPLFTALGDSVVTGPTGHNLRDLRLLISG</sequence>
<dbReference type="InterPro" id="IPR038614">
    <property type="entry name" value="GK_N_sf"/>
</dbReference>
<name>A0A9J7BIJ9_9BACT</name>
<feature type="domain" description="MOFRL-associated" evidence="2">
    <location>
        <begin position="16"/>
        <end position="261"/>
    </location>
</feature>
<dbReference type="AlphaFoldDB" id="A0A9J7BIJ9"/>
<dbReference type="InterPro" id="IPR039760">
    <property type="entry name" value="MOFRL_protein"/>
</dbReference>
<dbReference type="GO" id="GO:0005737">
    <property type="term" value="C:cytoplasm"/>
    <property type="evidence" value="ECO:0007669"/>
    <property type="project" value="TreeGrafter"/>
</dbReference>
<dbReference type="GO" id="GO:0008887">
    <property type="term" value="F:glycerate kinase activity"/>
    <property type="evidence" value="ECO:0007669"/>
    <property type="project" value="InterPro"/>
</dbReference>
<organism evidence="3 4">
    <name type="scientific">Occallatibacter riparius</name>
    <dbReference type="NCBI Taxonomy" id="1002689"/>
    <lineage>
        <taxon>Bacteria</taxon>
        <taxon>Pseudomonadati</taxon>
        <taxon>Acidobacteriota</taxon>
        <taxon>Terriglobia</taxon>
        <taxon>Terriglobales</taxon>
        <taxon>Acidobacteriaceae</taxon>
        <taxon>Occallatibacter</taxon>
    </lineage>
</organism>
<dbReference type="PANTHER" id="PTHR12227:SF0">
    <property type="entry name" value="GLYCERATE KINASE"/>
    <property type="match status" value="1"/>
</dbReference>
<accession>A0A9J7BIJ9</accession>
<reference evidence="3" key="1">
    <citation type="submission" date="2021-04" db="EMBL/GenBank/DDBJ databases">
        <title>Phylogenetic analysis of Acidobacteriaceae.</title>
        <authorList>
            <person name="Qiu L."/>
            <person name="Zhang Q."/>
        </authorList>
    </citation>
    <scope>NUCLEOTIDE SEQUENCE</scope>
    <source>
        <strain evidence="3">DSM 25168</strain>
    </source>
</reference>
<gene>
    <name evidence="3" type="ORF">MOP44_17280</name>
</gene>
<dbReference type="SUPFAM" id="SSF82544">
    <property type="entry name" value="GckA/TtuD-like"/>
    <property type="match status" value="1"/>
</dbReference>
<dbReference type="Pfam" id="PF05161">
    <property type="entry name" value="MOFRL"/>
    <property type="match status" value="1"/>
</dbReference>
<feature type="domain" description="MOFRL" evidence="1">
    <location>
        <begin position="365"/>
        <end position="472"/>
    </location>
</feature>
<dbReference type="Pfam" id="PF13660">
    <property type="entry name" value="DUF4147"/>
    <property type="match status" value="1"/>
</dbReference>